<reference evidence="2" key="1">
    <citation type="journal article" date="2006" name="Nature">
        <title>Deciphering the evolution and metabolism of an anammox bacterium from a community genome.</title>
        <authorList>
            <person name="Strous M."/>
            <person name="Pelletier E."/>
            <person name="Mangenot S."/>
            <person name="Rattei T."/>
            <person name="Lehner A."/>
            <person name="Taylor M.W."/>
            <person name="Horn M."/>
            <person name="Daims H."/>
            <person name="Bartol-Mavel D."/>
            <person name="Wincker P."/>
            <person name="Barbe V."/>
            <person name="Fonknechten N."/>
            <person name="Vallenet D."/>
            <person name="Segurens B."/>
            <person name="Schenowitz-Truong C."/>
            <person name="Medigue C."/>
            <person name="Collingro A."/>
            <person name="Snel B."/>
            <person name="Dutilh B.E."/>
            <person name="OpDenCamp H.J.M."/>
            <person name="vanDerDrift C."/>
            <person name="Cirpus I."/>
            <person name="vanDePas-Schoonen K.T."/>
            <person name="Harhangi H.R."/>
            <person name="vanNiftrik L."/>
            <person name="Schmid M."/>
            <person name="Keltjens J."/>
            <person name="vanDeVossenberg J."/>
            <person name="Kartal B."/>
            <person name="Meier H."/>
            <person name="Frishman D."/>
            <person name="Huynen M.A."/>
            <person name="Mewes H."/>
            <person name="Weissenbach J."/>
            <person name="Jetten M.S.M."/>
            <person name="Wagner M."/>
            <person name="LePaslier D."/>
        </authorList>
    </citation>
    <scope>NUCLEOTIDE SEQUENCE</scope>
</reference>
<keyword evidence="1" id="KW-1133">Transmembrane helix</keyword>
<keyword evidence="2" id="KW-0808">Transferase</keyword>
<feature type="transmembrane region" description="Helical" evidence="1">
    <location>
        <begin position="369"/>
        <end position="395"/>
    </location>
</feature>
<reference evidence="2" key="2">
    <citation type="submission" date="2006-01" db="EMBL/GenBank/DDBJ databases">
        <authorList>
            <person name="Genoscope"/>
        </authorList>
    </citation>
    <scope>NUCLEOTIDE SEQUENCE</scope>
</reference>
<dbReference type="SUPFAM" id="SSF56784">
    <property type="entry name" value="HAD-like"/>
    <property type="match status" value="1"/>
</dbReference>
<keyword evidence="1" id="KW-0812">Transmembrane</keyword>
<name>Q1Q722_KUEST</name>
<feature type="transmembrane region" description="Helical" evidence="1">
    <location>
        <begin position="307"/>
        <end position="324"/>
    </location>
</feature>
<feature type="transmembrane region" description="Helical" evidence="1">
    <location>
        <begin position="246"/>
        <end position="263"/>
    </location>
</feature>
<dbReference type="PANTHER" id="PTHR31303:SF1">
    <property type="entry name" value="CTP-DEPENDENT DIACYLGLYCEROL KINASE 1"/>
    <property type="match status" value="1"/>
</dbReference>
<dbReference type="EMBL" id="CP049055">
    <property type="protein sequence ID" value="QII11940.1"/>
    <property type="molecule type" value="Genomic_DNA"/>
</dbReference>
<dbReference type="InterPro" id="IPR036412">
    <property type="entry name" value="HAD-like_sf"/>
</dbReference>
<feature type="transmembrane region" description="Helical" evidence="1">
    <location>
        <begin position="31"/>
        <end position="49"/>
    </location>
</feature>
<reference evidence="3 6" key="5">
    <citation type="submission" date="2020-02" db="EMBL/GenBank/DDBJ databases">
        <title>Newly sequenced genome of strain CSTR1 showed variability in Candidatus Kuenenia stuttgartiensis genomes.</title>
        <authorList>
            <person name="Ding C."/>
            <person name="Adrian L."/>
        </authorList>
    </citation>
    <scope>NUCLEOTIDE SEQUENCE [LARGE SCALE GENOMIC DNA]</scope>
    <source>
        <strain evidence="3 6">CSTR1</strain>
    </source>
</reference>
<dbReference type="Gene3D" id="3.40.50.1000">
    <property type="entry name" value="HAD superfamily/HAD-like"/>
    <property type="match status" value="1"/>
</dbReference>
<dbReference type="PANTHER" id="PTHR31303">
    <property type="entry name" value="CTP-DEPENDENT DIACYLGLYCEROL KINASE 1"/>
    <property type="match status" value="1"/>
</dbReference>
<evidence type="ECO:0000256" key="1">
    <source>
        <dbReference type="SAM" id="Phobius"/>
    </source>
</evidence>
<proteinExistence type="predicted"/>
<dbReference type="GO" id="GO:0016779">
    <property type="term" value="F:nucleotidyltransferase activity"/>
    <property type="evidence" value="ECO:0007669"/>
    <property type="project" value="UniProtKB-KW"/>
</dbReference>
<dbReference type="RefSeq" id="WP_157820775.1">
    <property type="nucleotide sequence ID" value="NZ_CP049055.1"/>
</dbReference>
<keyword evidence="2" id="KW-0548">Nucleotidyltransferase</keyword>
<dbReference type="AlphaFoldDB" id="Q1Q722"/>
<evidence type="ECO:0000313" key="6">
    <source>
        <dbReference type="Proteomes" id="UP000501926"/>
    </source>
</evidence>
<sequence>MITAPKNKIIIFDVDGVLFRGHFLLHLSRRLGLLLSIRTFLLCILFNIGKLPFHTFIKRVYRSFRNIPLEQARKVYEEIPLIQNAKETIEILRGHGYLVFLISSGVPDVFVKDLAARVSANNGYGITVGIDNGALTGEIYGQLIMPEGKVNIIESELQHYDLSWHDVIVLVDDRNNSDILQKSNIGIGVNAQYSIRRQADYLIDNNNLSELLDILDIADANTYKALFSGMRKQFEHSWYQEIRRKLLHIIIALVPVFSQYIFITTLSVLFSIVVFYLISEFLRVNGLSFPLLGLVTKSSIRKREERGIAFGPITLILGAAFSILIFPKEIASAVIWIVAFSDAAATLVGKSIGKIRIPYNRQKSVEGSLAALAVAIICGCIFLPIAPALIAAFVACFIESLPLRAADNLLMPVGAGLILLCF</sequence>
<dbReference type="OrthoDB" id="245839at2"/>
<feature type="transmembrane region" description="Helical" evidence="1">
    <location>
        <begin position="269"/>
        <end position="295"/>
    </location>
</feature>
<dbReference type="EMBL" id="LT934425">
    <property type="protein sequence ID" value="SOH06494.1"/>
    <property type="molecule type" value="Genomic_DNA"/>
</dbReference>
<evidence type="ECO:0000313" key="2">
    <source>
        <dbReference type="EMBL" id="CAJ73373.1"/>
    </source>
</evidence>
<evidence type="ECO:0000313" key="5">
    <source>
        <dbReference type="Proteomes" id="UP000221734"/>
    </source>
</evidence>
<protein>
    <submittedName>
        <fullName evidence="2">Putative fusion protein of n terminal phosphoserine phosphatase and c-terminal phosphatidate cytidylyltransferase</fullName>
    </submittedName>
</protein>
<dbReference type="InterPro" id="IPR037997">
    <property type="entry name" value="Dgk1-like"/>
</dbReference>
<dbReference type="EMBL" id="CT573071">
    <property type="protein sequence ID" value="CAJ73373.1"/>
    <property type="molecule type" value="Genomic_DNA"/>
</dbReference>
<dbReference type="GO" id="GO:0004143">
    <property type="term" value="F:ATP-dependent diacylglycerol kinase activity"/>
    <property type="evidence" value="ECO:0007669"/>
    <property type="project" value="InterPro"/>
</dbReference>
<accession>Q1Q722</accession>
<keyword evidence="1" id="KW-0472">Membrane</keyword>
<dbReference type="Proteomes" id="UP000221734">
    <property type="component" value="Chromosome Kuenenia_stuttgartiensis_MBR1"/>
</dbReference>
<feature type="transmembrane region" description="Helical" evidence="1">
    <location>
        <begin position="330"/>
        <end position="348"/>
    </location>
</feature>
<keyword evidence="5" id="KW-1185">Reference proteome</keyword>
<gene>
    <name evidence="3" type="ORF">KsCSTR_25610</name>
    <name evidence="4" type="ORF">KSMBR1_4022</name>
    <name evidence="2" type="ORF">kuste2624</name>
</gene>
<organism evidence="2">
    <name type="scientific">Kuenenia stuttgartiensis</name>
    <dbReference type="NCBI Taxonomy" id="174633"/>
    <lineage>
        <taxon>Bacteria</taxon>
        <taxon>Pseudomonadati</taxon>
        <taxon>Planctomycetota</taxon>
        <taxon>Candidatus Brocadiia</taxon>
        <taxon>Candidatus Brocadiales</taxon>
        <taxon>Candidatus Brocadiaceae</taxon>
        <taxon>Candidatus Kuenenia</taxon>
    </lineage>
</organism>
<reference evidence="4" key="4">
    <citation type="submission" date="2017-10" db="EMBL/GenBank/DDBJ databases">
        <authorList>
            <person name="Banno H."/>
            <person name="Chua N.-H."/>
        </authorList>
    </citation>
    <scope>NUCLEOTIDE SEQUENCE [LARGE SCALE GENOMIC DNA]</scope>
    <source>
        <strain evidence="4">Kuenenia_mbr1_ru-nijmegen</strain>
    </source>
</reference>
<dbReference type="Pfam" id="PF12710">
    <property type="entry name" value="HAD"/>
    <property type="match status" value="1"/>
</dbReference>
<reference evidence="5" key="3">
    <citation type="submission" date="2017-10" db="EMBL/GenBank/DDBJ databases">
        <authorList>
            <person name="Frank J."/>
        </authorList>
    </citation>
    <scope>NUCLEOTIDE SEQUENCE [LARGE SCALE GENOMIC DNA]</scope>
</reference>
<evidence type="ECO:0000313" key="3">
    <source>
        <dbReference type="EMBL" id="QII11940.1"/>
    </source>
</evidence>
<evidence type="ECO:0000313" key="4">
    <source>
        <dbReference type="EMBL" id="SOH06494.1"/>
    </source>
</evidence>
<dbReference type="Proteomes" id="UP000501926">
    <property type="component" value="Chromosome"/>
</dbReference>
<dbReference type="InterPro" id="IPR023214">
    <property type="entry name" value="HAD_sf"/>
</dbReference>
<dbReference type="KEGG" id="kst:KSMBR1_4022"/>